<keyword evidence="3" id="KW-0496">Mitochondrion</keyword>
<dbReference type="PANTHER" id="PTHR15751:SF12">
    <property type="entry name" value="TRAFFICKING KINESIN-BINDING PROTEIN MILT"/>
    <property type="match status" value="1"/>
</dbReference>
<keyword evidence="2" id="KW-0175">Coiled coil</keyword>
<feature type="non-terminal residue" evidence="5">
    <location>
        <position position="1"/>
    </location>
</feature>
<evidence type="ECO:0000313" key="5">
    <source>
        <dbReference type="EMBL" id="ETE68222.1"/>
    </source>
</evidence>
<name>V8P2Z3_OPHHA</name>
<dbReference type="GO" id="GO:0047496">
    <property type="term" value="P:vesicle transport along microtubule"/>
    <property type="evidence" value="ECO:0007669"/>
    <property type="project" value="TreeGrafter"/>
</dbReference>
<dbReference type="Proteomes" id="UP000018936">
    <property type="component" value="Unassembled WGS sequence"/>
</dbReference>
<accession>V8P2Z3</accession>
<sequence length="78" mass="9029">MASEYKQFDFLGHRLLTDSSFCHYSGLLGEQLPLYKLRADTIFGYDHKDWIQTPQVSSDAAAALTFKQIEETLEYFCK</sequence>
<dbReference type="PANTHER" id="PTHR15751">
    <property type="entry name" value="TRAFFICKING KINESIN-BINDING PROTEIN"/>
    <property type="match status" value="1"/>
</dbReference>
<dbReference type="GO" id="GO:0030425">
    <property type="term" value="C:dendrite"/>
    <property type="evidence" value="ECO:0007669"/>
    <property type="project" value="TreeGrafter"/>
</dbReference>
<dbReference type="GO" id="GO:0098957">
    <property type="term" value="P:anterograde axonal transport of mitochondrion"/>
    <property type="evidence" value="ECO:0007669"/>
    <property type="project" value="TreeGrafter"/>
</dbReference>
<dbReference type="Pfam" id="PF04849">
    <property type="entry name" value="HAP1_N"/>
    <property type="match status" value="1"/>
</dbReference>
<dbReference type="GO" id="GO:1904115">
    <property type="term" value="C:axon cytoplasm"/>
    <property type="evidence" value="ECO:0007669"/>
    <property type="project" value="GOC"/>
</dbReference>
<dbReference type="OrthoDB" id="10067624at2759"/>
<dbReference type="GO" id="GO:0048311">
    <property type="term" value="P:mitochondrion distribution"/>
    <property type="evidence" value="ECO:0007669"/>
    <property type="project" value="TreeGrafter"/>
</dbReference>
<evidence type="ECO:0000256" key="3">
    <source>
        <dbReference type="ARBA" id="ARBA00023128"/>
    </source>
</evidence>
<comment type="subcellular location">
    <subcellularLocation>
        <location evidence="1">Mitochondrion</location>
    </subcellularLocation>
</comment>
<evidence type="ECO:0000256" key="1">
    <source>
        <dbReference type="ARBA" id="ARBA00004173"/>
    </source>
</evidence>
<feature type="domain" description="HAP1 N-terminal" evidence="4">
    <location>
        <begin position="30"/>
        <end position="76"/>
    </location>
</feature>
<dbReference type="GO" id="GO:0022008">
    <property type="term" value="P:neurogenesis"/>
    <property type="evidence" value="ECO:0007669"/>
    <property type="project" value="TreeGrafter"/>
</dbReference>
<evidence type="ECO:0000259" key="4">
    <source>
        <dbReference type="Pfam" id="PF04849"/>
    </source>
</evidence>
<dbReference type="GO" id="GO:0005102">
    <property type="term" value="F:signaling receptor binding"/>
    <property type="evidence" value="ECO:0007669"/>
    <property type="project" value="TreeGrafter"/>
</dbReference>
<comment type="caution">
    <text evidence="5">The sequence shown here is derived from an EMBL/GenBank/DDBJ whole genome shotgun (WGS) entry which is preliminary data.</text>
</comment>
<dbReference type="GO" id="GO:0031410">
    <property type="term" value="C:cytoplasmic vesicle"/>
    <property type="evidence" value="ECO:0007669"/>
    <property type="project" value="TreeGrafter"/>
</dbReference>
<dbReference type="GO" id="GO:0017022">
    <property type="term" value="F:myosin binding"/>
    <property type="evidence" value="ECO:0007669"/>
    <property type="project" value="TreeGrafter"/>
</dbReference>
<protein>
    <submittedName>
        <fullName evidence="5">Trafficking kinesin-binding protein 1</fullName>
    </submittedName>
</protein>
<reference evidence="5 6" key="1">
    <citation type="journal article" date="2013" name="Proc. Natl. Acad. Sci. U.S.A.">
        <title>The king cobra genome reveals dynamic gene evolution and adaptation in the snake venom system.</title>
        <authorList>
            <person name="Vonk F.J."/>
            <person name="Casewell N.R."/>
            <person name="Henkel C.V."/>
            <person name="Heimberg A.M."/>
            <person name="Jansen H.J."/>
            <person name="McCleary R.J."/>
            <person name="Kerkkamp H.M."/>
            <person name="Vos R.A."/>
            <person name="Guerreiro I."/>
            <person name="Calvete J.J."/>
            <person name="Wuster W."/>
            <person name="Woods A.E."/>
            <person name="Logan J.M."/>
            <person name="Harrison R.A."/>
            <person name="Castoe T.A."/>
            <person name="de Koning A.P."/>
            <person name="Pollock D.D."/>
            <person name="Yandell M."/>
            <person name="Calderon D."/>
            <person name="Renjifo C."/>
            <person name="Currier R.B."/>
            <person name="Salgado D."/>
            <person name="Pla D."/>
            <person name="Sanz L."/>
            <person name="Hyder A.S."/>
            <person name="Ribeiro J.M."/>
            <person name="Arntzen J.W."/>
            <person name="van den Thillart G.E."/>
            <person name="Boetzer M."/>
            <person name="Pirovano W."/>
            <person name="Dirks R.P."/>
            <person name="Spaink H.P."/>
            <person name="Duboule D."/>
            <person name="McGlinn E."/>
            <person name="Kini R.M."/>
            <person name="Richardson M.K."/>
        </authorList>
    </citation>
    <scope>NUCLEOTIDE SEQUENCE</scope>
    <source>
        <tissue evidence="5">Blood</tissue>
    </source>
</reference>
<proteinExistence type="predicted"/>
<dbReference type="InterPro" id="IPR051946">
    <property type="entry name" value="Intracell_Traff-Reg"/>
</dbReference>
<evidence type="ECO:0000256" key="2">
    <source>
        <dbReference type="ARBA" id="ARBA00023054"/>
    </source>
</evidence>
<dbReference type="AlphaFoldDB" id="V8P2Z3"/>
<dbReference type="EMBL" id="AZIM01001073">
    <property type="protein sequence ID" value="ETE68222.1"/>
    <property type="molecule type" value="Genomic_DNA"/>
</dbReference>
<gene>
    <name evidence="5" type="primary">TRAK1</name>
    <name evidence="5" type="ORF">L345_05989</name>
</gene>
<dbReference type="GO" id="GO:0006605">
    <property type="term" value="P:protein targeting"/>
    <property type="evidence" value="ECO:0007669"/>
    <property type="project" value="TreeGrafter"/>
</dbReference>
<organism evidence="5 6">
    <name type="scientific">Ophiophagus hannah</name>
    <name type="common">King cobra</name>
    <name type="synonym">Naja hannah</name>
    <dbReference type="NCBI Taxonomy" id="8665"/>
    <lineage>
        <taxon>Eukaryota</taxon>
        <taxon>Metazoa</taxon>
        <taxon>Chordata</taxon>
        <taxon>Craniata</taxon>
        <taxon>Vertebrata</taxon>
        <taxon>Euteleostomi</taxon>
        <taxon>Lepidosauria</taxon>
        <taxon>Squamata</taxon>
        <taxon>Bifurcata</taxon>
        <taxon>Unidentata</taxon>
        <taxon>Episquamata</taxon>
        <taxon>Toxicofera</taxon>
        <taxon>Serpentes</taxon>
        <taxon>Colubroidea</taxon>
        <taxon>Elapidae</taxon>
        <taxon>Elapinae</taxon>
        <taxon>Ophiophagus</taxon>
    </lineage>
</organism>
<evidence type="ECO:0000313" key="6">
    <source>
        <dbReference type="Proteomes" id="UP000018936"/>
    </source>
</evidence>
<keyword evidence="6" id="KW-1185">Reference proteome</keyword>
<dbReference type="InterPro" id="IPR006933">
    <property type="entry name" value="HAP1_N"/>
</dbReference>
<dbReference type="GO" id="GO:0005739">
    <property type="term" value="C:mitochondrion"/>
    <property type="evidence" value="ECO:0007669"/>
    <property type="project" value="UniProtKB-SubCell"/>
</dbReference>